<dbReference type="KEGG" id="mis:MICPUN_60365"/>
<reference evidence="2 3" key="1">
    <citation type="journal article" date="2009" name="Science">
        <title>Green evolution and dynamic adaptations revealed by genomes of the marine picoeukaryotes Micromonas.</title>
        <authorList>
            <person name="Worden A.Z."/>
            <person name="Lee J.H."/>
            <person name="Mock T."/>
            <person name="Rouze P."/>
            <person name="Simmons M.P."/>
            <person name="Aerts A.L."/>
            <person name="Allen A.E."/>
            <person name="Cuvelier M.L."/>
            <person name="Derelle E."/>
            <person name="Everett M.V."/>
            <person name="Foulon E."/>
            <person name="Grimwood J."/>
            <person name="Gundlach H."/>
            <person name="Henrissat B."/>
            <person name="Napoli C."/>
            <person name="McDonald S.M."/>
            <person name="Parker M.S."/>
            <person name="Rombauts S."/>
            <person name="Salamov A."/>
            <person name="Von Dassow P."/>
            <person name="Badger J.H."/>
            <person name="Coutinho P.M."/>
            <person name="Demir E."/>
            <person name="Dubchak I."/>
            <person name="Gentemann C."/>
            <person name="Eikrem W."/>
            <person name="Gready J.E."/>
            <person name="John U."/>
            <person name="Lanier W."/>
            <person name="Lindquist E.A."/>
            <person name="Lucas S."/>
            <person name="Mayer K.F."/>
            <person name="Moreau H."/>
            <person name="Not F."/>
            <person name="Otillar R."/>
            <person name="Panaud O."/>
            <person name="Pangilinan J."/>
            <person name="Paulsen I."/>
            <person name="Piegu B."/>
            <person name="Poliakov A."/>
            <person name="Robbens S."/>
            <person name="Schmutz J."/>
            <person name="Toulza E."/>
            <person name="Wyss T."/>
            <person name="Zelensky A."/>
            <person name="Zhou K."/>
            <person name="Armbrust E.V."/>
            <person name="Bhattacharya D."/>
            <person name="Goodenough U.W."/>
            <person name="Van de Peer Y."/>
            <person name="Grigoriev I.V."/>
        </authorList>
    </citation>
    <scope>NUCLEOTIDE SEQUENCE [LARGE SCALE GENOMIC DNA]</scope>
    <source>
        <strain evidence="3">RCC299 / NOUM17</strain>
    </source>
</reference>
<name>C1EBA8_MICCC</name>
<dbReference type="eggNOG" id="ENOG502QST0">
    <property type="taxonomic scope" value="Eukaryota"/>
</dbReference>
<dbReference type="GeneID" id="8245033"/>
<sequence>MSSALVSSAAPTLAMRRALVARRDRVVADARHHRRSGLSNRRIRNRPGPRCEASDPSSSSDVDLVSGVAYSEYIRDAAGISPPAELGALAAVLRAQGAALVAPNDRGGIHPLCVPLARRADDSTVALMISPAGDNTVQVVSVAPDGFSLSLLAKTCRDYVHKAIVEEEAADGDSADVAEAAGAIGASLHEPGAFHTLGKELPVYLTLRVGKFPDVMEQLARRHLDKGDEQSALVTCDLYKATFEGWGRPHWYLSQVYADAGRHEEARDAARFALTDCQWSTAGAPLEQLLERCGWGGQSVDETKTFIETRRGPAAEQFDGPKSDKQLAEEEAAVLLDKVYAGEMRLGEITQRLAKCYMDSDNGALAKLVMSSISI</sequence>
<dbReference type="Proteomes" id="UP000002009">
    <property type="component" value="Chromosome 7"/>
</dbReference>
<proteinExistence type="predicted"/>
<dbReference type="OMA" id="ISPGDKH"/>
<dbReference type="AlphaFoldDB" id="C1EBA8"/>
<evidence type="ECO:0000256" key="1">
    <source>
        <dbReference type="SAM" id="MobiDB-lite"/>
    </source>
</evidence>
<dbReference type="FunCoup" id="C1EBA8">
    <property type="interactions" value="580"/>
</dbReference>
<dbReference type="PANTHER" id="PTHR35115">
    <property type="entry name" value="CYCLIN DELTA-3"/>
    <property type="match status" value="1"/>
</dbReference>
<gene>
    <name evidence="2" type="ORF">MICPUN_60365</name>
</gene>
<evidence type="ECO:0000313" key="2">
    <source>
        <dbReference type="EMBL" id="ACO65349.1"/>
    </source>
</evidence>
<dbReference type="RefSeq" id="XP_002504091.1">
    <property type="nucleotide sequence ID" value="XM_002504045.1"/>
</dbReference>
<feature type="region of interest" description="Disordered" evidence="1">
    <location>
        <begin position="30"/>
        <end position="60"/>
    </location>
</feature>
<accession>C1EBA8</accession>
<feature type="compositionally biased region" description="Basic residues" evidence="1">
    <location>
        <begin position="31"/>
        <end position="47"/>
    </location>
</feature>
<dbReference type="EMBL" id="CP001328">
    <property type="protein sequence ID" value="ACO65349.1"/>
    <property type="molecule type" value="Genomic_DNA"/>
</dbReference>
<dbReference type="InterPro" id="IPR045287">
    <property type="entry name" value="PAB"/>
</dbReference>
<keyword evidence="3" id="KW-1185">Reference proteome</keyword>
<evidence type="ECO:0000313" key="3">
    <source>
        <dbReference type="Proteomes" id="UP000002009"/>
    </source>
</evidence>
<dbReference type="OrthoDB" id="537706at2759"/>
<organism evidence="2 3">
    <name type="scientific">Micromonas commoda (strain RCC299 / NOUM17 / CCMP2709)</name>
    <name type="common">Picoplanktonic green alga</name>
    <dbReference type="NCBI Taxonomy" id="296587"/>
    <lineage>
        <taxon>Eukaryota</taxon>
        <taxon>Viridiplantae</taxon>
        <taxon>Chlorophyta</taxon>
        <taxon>Mamiellophyceae</taxon>
        <taxon>Mamiellales</taxon>
        <taxon>Mamiellaceae</taxon>
        <taxon>Micromonas</taxon>
    </lineage>
</organism>
<protein>
    <submittedName>
        <fullName evidence="2">Uncharacterized protein</fullName>
    </submittedName>
</protein>
<dbReference type="InParanoid" id="C1EBA8"/>
<dbReference type="PANTHER" id="PTHR35115:SF1">
    <property type="entry name" value="PROTEIN IN CHLOROPLAST ATPASE BIOGENESIS, CHLOROPLASTIC"/>
    <property type="match status" value="1"/>
</dbReference>